<evidence type="ECO:0000313" key="2">
    <source>
        <dbReference type="EMBL" id="GGR03065.1"/>
    </source>
</evidence>
<comment type="caution">
    <text evidence="2">The sequence shown here is derived from an EMBL/GenBank/DDBJ whole genome shotgun (WGS) entry which is preliminary data.</text>
</comment>
<evidence type="ECO:0000259" key="1">
    <source>
        <dbReference type="Pfam" id="PF07978"/>
    </source>
</evidence>
<evidence type="ECO:0000313" key="3">
    <source>
        <dbReference type="Proteomes" id="UP000658320"/>
    </source>
</evidence>
<dbReference type="SUPFAM" id="SSF54909">
    <property type="entry name" value="Dimeric alpha+beta barrel"/>
    <property type="match status" value="1"/>
</dbReference>
<protein>
    <recommendedName>
        <fullName evidence="1">NIPSNAP domain-containing protein</fullName>
    </recommendedName>
</protein>
<gene>
    <name evidence="2" type="ORF">GCM10010251_18740</name>
</gene>
<keyword evidence="3" id="KW-1185">Reference proteome</keyword>
<reference evidence="2" key="1">
    <citation type="journal article" date="2014" name="Int. J. Syst. Evol. Microbiol.">
        <title>Complete genome sequence of Corynebacterium casei LMG S-19264T (=DSM 44701T), isolated from a smear-ripened cheese.</title>
        <authorList>
            <consortium name="US DOE Joint Genome Institute (JGI-PGF)"/>
            <person name="Walter F."/>
            <person name="Albersmeier A."/>
            <person name="Kalinowski J."/>
            <person name="Ruckert C."/>
        </authorList>
    </citation>
    <scope>NUCLEOTIDE SEQUENCE</scope>
    <source>
        <strain evidence="2">JCM 4346</strain>
    </source>
</reference>
<dbReference type="Pfam" id="PF07978">
    <property type="entry name" value="NIPSNAP"/>
    <property type="match status" value="1"/>
</dbReference>
<feature type="domain" description="NIPSNAP" evidence="1">
    <location>
        <begin position="9"/>
        <end position="96"/>
    </location>
</feature>
<organism evidence="2 3">
    <name type="scientific">Streptomyces aurantiogriseus</name>
    <dbReference type="NCBI Taxonomy" id="66870"/>
    <lineage>
        <taxon>Bacteria</taxon>
        <taxon>Bacillati</taxon>
        <taxon>Actinomycetota</taxon>
        <taxon>Actinomycetes</taxon>
        <taxon>Kitasatosporales</taxon>
        <taxon>Streptomycetaceae</taxon>
        <taxon>Streptomyces</taxon>
    </lineage>
</organism>
<dbReference type="Gene3D" id="3.30.70.100">
    <property type="match status" value="1"/>
</dbReference>
<proteinExistence type="predicted"/>
<reference evidence="2" key="2">
    <citation type="submission" date="2020-09" db="EMBL/GenBank/DDBJ databases">
        <authorList>
            <person name="Sun Q."/>
            <person name="Ohkuma M."/>
        </authorList>
    </citation>
    <scope>NUCLEOTIDE SEQUENCE</scope>
    <source>
        <strain evidence="2">JCM 4346</strain>
    </source>
</reference>
<sequence>MYAMPKTTQLRTYTVRDGLLDEWARRWREEIVPLRLELGFTIGGAWLDRESNQFLWLISYDGPETFAERNALYWSSPEREAMGLNPDDYLVRTEERTVESAY</sequence>
<dbReference type="AlphaFoldDB" id="A0A918C316"/>
<dbReference type="Proteomes" id="UP000658320">
    <property type="component" value="Unassembled WGS sequence"/>
</dbReference>
<dbReference type="InterPro" id="IPR011008">
    <property type="entry name" value="Dimeric_a/b-barrel"/>
</dbReference>
<name>A0A918C316_9ACTN</name>
<dbReference type="InterPro" id="IPR012577">
    <property type="entry name" value="NIPSNAP"/>
</dbReference>
<accession>A0A918C316</accession>
<dbReference type="EMBL" id="BMSX01000003">
    <property type="protein sequence ID" value="GGR03065.1"/>
    <property type="molecule type" value="Genomic_DNA"/>
</dbReference>